<evidence type="ECO:0000313" key="1">
    <source>
        <dbReference type="EMBL" id="TVV28258.1"/>
    </source>
</evidence>
<protein>
    <submittedName>
        <fullName evidence="1">Uncharacterized protein</fullName>
    </submittedName>
</protein>
<reference evidence="1 2" key="1">
    <citation type="submission" date="2019-07" db="EMBL/GenBank/DDBJ databases">
        <title>Genome sequence of Weissella cibaria GK1.</title>
        <authorList>
            <person name="Choi H.-J."/>
        </authorList>
    </citation>
    <scope>NUCLEOTIDE SEQUENCE [LARGE SCALE GENOMIC DNA]</scope>
    <source>
        <strain evidence="1 2">GK1</strain>
    </source>
</reference>
<dbReference type="AlphaFoldDB" id="A0A9Q8N9K5"/>
<accession>A0A9Q8N9K5</accession>
<dbReference type="Proteomes" id="UP000320012">
    <property type="component" value="Unassembled WGS sequence"/>
</dbReference>
<comment type="caution">
    <text evidence="1">The sequence shown here is derived from an EMBL/GenBank/DDBJ whole genome shotgun (WGS) entry which is preliminary data.</text>
</comment>
<organism evidence="1 2">
    <name type="scientific">Weissella cibaria</name>
    <dbReference type="NCBI Taxonomy" id="137591"/>
    <lineage>
        <taxon>Bacteria</taxon>
        <taxon>Bacillati</taxon>
        <taxon>Bacillota</taxon>
        <taxon>Bacilli</taxon>
        <taxon>Lactobacillales</taxon>
        <taxon>Lactobacillaceae</taxon>
        <taxon>Weissella</taxon>
    </lineage>
</organism>
<proteinExistence type="predicted"/>
<dbReference type="RefSeq" id="WP_145464508.1">
    <property type="nucleotide sequence ID" value="NZ_QVOZ01000011.1"/>
</dbReference>
<sequence>MDNDIRILIGLTDLNVEFDPKAEQHFNETNLNGTATITWNLLLTYATNCEKCGTPMVHNGTKMVTHKGPRSAFKFQNYRMRKKKSYARNVDTRLLRTSATFNQTTISSIRLNKPQQWN</sequence>
<gene>
    <name evidence="1" type="ORF">FO435_10395</name>
</gene>
<evidence type="ECO:0000313" key="2">
    <source>
        <dbReference type="Proteomes" id="UP000320012"/>
    </source>
</evidence>
<name>A0A9Q8N9K5_9LACO</name>
<dbReference type="EMBL" id="VNHC01000002">
    <property type="protein sequence ID" value="TVV28258.1"/>
    <property type="molecule type" value="Genomic_DNA"/>
</dbReference>